<dbReference type="Gene3D" id="1.10.150.170">
    <property type="entry name" value="Putative methyltransferase TM0872, insert domain"/>
    <property type="match status" value="1"/>
</dbReference>
<dbReference type="InterPro" id="IPR002903">
    <property type="entry name" value="RsmH"/>
</dbReference>
<protein>
    <recommendedName>
        <fullName evidence="6">16S rRNA (Cytosine(1402)-N(4))-methyltransferase</fullName>
    </recommendedName>
</protein>
<proteinExistence type="inferred from homology"/>
<accession>X1V5D6</accession>
<evidence type="ECO:0000256" key="1">
    <source>
        <dbReference type="ARBA" id="ARBA00010396"/>
    </source>
</evidence>
<dbReference type="Pfam" id="PF01795">
    <property type="entry name" value="Methyltransf_5"/>
    <property type="match status" value="1"/>
</dbReference>
<dbReference type="GO" id="GO:0071424">
    <property type="term" value="F:rRNA (cytosine-N4-)-methyltransferase activity"/>
    <property type="evidence" value="ECO:0007669"/>
    <property type="project" value="TreeGrafter"/>
</dbReference>
<feature type="non-terminal residue" evidence="5">
    <location>
        <position position="159"/>
    </location>
</feature>
<gene>
    <name evidence="5" type="ORF">S12H4_57980</name>
</gene>
<keyword evidence="4" id="KW-0949">S-adenosyl-L-methionine</keyword>
<dbReference type="GO" id="GO:0070475">
    <property type="term" value="P:rRNA base methylation"/>
    <property type="evidence" value="ECO:0007669"/>
    <property type="project" value="TreeGrafter"/>
</dbReference>
<dbReference type="SUPFAM" id="SSF81799">
    <property type="entry name" value="Putative methyltransferase TM0872, insert domain"/>
    <property type="match status" value="1"/>
</dbReference>
<dbReference type="AlphaFoldDB" id="X1V5D6"/>
<dbReference type="PANTHER" id="PTHR11265:SF0">
    <property type="entry name" value="12S RRNA N4-METHYLCYTIDINE METHYLTRANSFERASE"/>
    <property type="match status" value="1"/>
</dbReference>
<name>X1V5D6_9ZZZZ</name>
<keyword evidence="2" id="KW-0489">Methyltransferase</keyword>
<comment type="caution">
    <text evidence="5">The sequence shown here is derived from an EMBL/GenBank/DDBJ whole genome shotgun (WGS) entry which is preliminary data.</text>
</comment>
<dbReference type="Gene3D" id="3.40.50.150">
    <property type="entry name" value="Vaccinia Virus protein VP39"/>
    <property type="match status" value="1"/>
</dbReference>
<evidence type="ECO:0000256" key="4">
    <source>
        <dbReference type="ARBA" id="ARBA00022691"/>
    </source>
</evidence>
<keyword evidence="3" id="KW-0808">Transferase</keyword>
<dbReference type="InterPro" id="IPR029063">
    <property type="entry name" value="SAM-dependent_MTases_sf"/>
</dbReference>
<dbReference type="SUPFAM" id="SSF53335">
    <property type="entry name" value="S-adenosyl-L-methionine-dependent methyltransferases"/>
    <property type="match status" value="1"/>
</dbReference>
<evidence type="ECO:0000256" key="3">
    <source>
        <dbReference type="ARBA" id="ARBA00022679"/>
    </source>
</evidence>
<sequence>MRFVSIHQPVLLQEIINILQPQPGAFFIDGTVGGGGHALAVIECIAPGGIFLGLDLDIEEAKQTKKKLTEIVRERYLRVKVRVVQGNFVDLPSIVEKEVSKRADGLLLDLGLSSNQLTSGKGFSFNRDEPLVMRYDGDVTGLTAARVLSEFSERRLVEI</sequence>
<dbReference type="EMBL" id="BARW01037585">
    <property type="protein sequence ID" value="GAJ24988.1"/>
    <property type="molecule type" value="Genomic_DNA"/>
</dbReference>
<dbReference type="PANTHER" id="PTHR11265">
    <property type="entry name" value="S-ADENOSYL-METHYLTRANSFERASE MRAW"/>
    <property type="match status" value="1"/>
</dbReference>
<dbReference type="InterPro" id="IPR023397">
    <property type="entry name" value="SAM-dep_MeTrfase_MraW_recog"/>
</dbReference>
<comment type="similarity">
    <text evidence="1">Belongs to the methyltransferase superfamily. RsmH family.</text>
</comment>
<evidence type="ECO:0000256" key="2">
    <source>
        <dbReference type="ARBA" id="ARBA00022603"/>
    </source>
</evidence>
<organism evidence="5">
    <name type="scientific">marine sediment metagenome</name>
    <dbReference type="NCBI Taxonomy" id="412755"/>
    <lineage>
        <taxon>unclassified sequences</taxon>
        <taxon>metagenomes</taxon>
        <taxon>ecological metagenomes</taxon>
    </lineage>
</organism>
<evidence type="ECO:0000313" key="5">
    <source>
        <dbReference type="EMBL" id="GAJ24988.1"/>
    </source>
</evidence>
<evidence type="ECO:0008006" key="6">
    <source>
        <dbReference type="Google" id="ProtNLM"/>
    </source>
</evidence>
<reference evidence="5" key="1">
    <citation type="journal article" date="2014" name="Front. Microbiol.">
        <title>High frequency of phylogenetically diverse reductive dehalogenase-homologous genes in deep subseafloor sedimentary metagenomes.</title>
        <authorList>
            <person name="Kawai M."/>
            <person name="Futagami T."/>
            <person name="Toyoda A."/>
            <person name="Takaki Y."/>
            <person name="Nishi S."/>
            <person name="Hori S."/>
            <person name="Arai W."/>
            <person name="Tsubouchi T."/>
            <person name="Morono Y."/>
            <person name="Uchiyama I."/>
            <person name="Ito T."/>
            <person name="Fujiyama A."/>
            <person name="Inagaki F."/>
            <person name="Takami H."/>
        </authorList>
    </citation>
    <scope>NUCLEOTIDE SEQUENCE</scope>
    <source>
        <strain evidence="5">Expedition CK06-06</strain>
    </source>
</reference>